<comment type="caution">
    <text evidence="2">The sequence shown here is derived from an EMBL/GenBank/DDBJ whole genome shotgun (WGS) entry which is preliminary data.</text>
</comment>
<feature type="compositionally biased region" description="Basic residues" evidence="1">
    <location>
        <begin position="171"/>
        <end position="183"/>
    </location>
</feature>
<feature type="region of interest" description="Disordered" evidence="1">
    <location>
        <begin position="16"/>
        <end position="38"/>
    </location>
</feature>
<organism evidence="2 3">
    <name type="scientific">Austropuccinia psidii MF-1</name>
    <dbReference type="NCBI Taxonomy" id="1389203"/>
    <lineage>
        <taxon>Eukaryota</taxon>
        <taxon>Fungi</taxon>
        <taxon>Dikarya</taxon>
        <taxon>Basidiomycota</taxon>
        <taxon>Pucciniomycotina</taxon>
        <taxon>Pucciniomycetes</taxon>
        <taxon>Pucciniales</taxon>
        <taxon>Sphaerophragmiaceae</taxon>
        <taxon>Austropuccinia</taxon>
    </lineage>
</organism>
<evidence type="ECO:0000313" key="2">
    <source>
        <dbReference type="EMBL" id="MBW0579708.1"/>
    </source>
</evidence>
<feature type="region of interest" description="Disordered" evidence="1">
    <location>
        <begin position="143"/>
        <end position="196"/>
    </location>
</feature>
<accession>A0A9Q3PZC5</accession>
<dbReference type="EMBL" id="AVOT02105723">
    <property type="protein sequence ID" value="MBW0579708.1"/>
    <property type="molecule type" value="Genomic_DNA"/>
</dbReference>
<sequence>MVHTRNGSIYLVQPDGCGQGRGNTKSRSVKSSSRKTHMEDARVAPIPQGLNHFQVAEIEIYQCQYRNWFRAAKEEEWEICPSLWQRAMNSYLQIKSFLGQEKTIELLGGWSPLSCKDKVKKINNWLKNQSLLSIHQKKELEMTPALETKGPVVSTSSKPAPEVSKENPKGPQKKHQSKGKGKVNWHTPYPQGYRIPKLEPSAVESVFNMARTLMEFTAKKEERMNRTFPKQ</sequence>
<evidence type="ECO:0000256" key="1">
    <source>
        <dbReference type="SAM" id="MobiDB-lite"/>
    </source>
</evidence>
<proteinExistence type="predicted"/>
<protein>
    <submittedName>
        <fullName evidence="2">Uncharacterized protein</fullName>
    </submittedName>
</protein>
<keyword evidence="3" id="KW-1185">Reference proteome</keyword>
<reference evidence="2" key="1">
    <citation type="submission" date="2021-03" db="EMBL/GenBank/DDBJ databases">
        <title>Draft genome sequence of rust myrtle Austropuccinia psidii MF-1, a brazilian biotype.</title>
        <authorList>
            <person name="Quecine M.C."/>
            <person name="Pachon D.M.R."/>
            <person name="Bonatelli M.L."/>
            <person name="Correr F.H."/>
            <person name="Franceschini L.M."/>
            <person name="Leite T.F."/>
            <person name="Margarido G.R.A."/>
            <person name="Almeida C.A."/>
            <person name="Ferrarezi J.A."/>
            <person name="Labate C.A."/>
        </authorList>
    </citation>
    <scope>NUCLEOTIDE SEQUENCE</scope>
    <source>
        <strain evidence="2">MF-1</strain>
    </source>
</reference>
<gene>
    <name evidence="2" type="ORF">O181_119423</name>
</gene>
<evidence type="ECO:0000313" key="3">
    <source>
        <dbReference type="Proteomes" id="UP000765509"/>
    </source>
</evidence>
<name>A0A9Q3PZC5_9BASI</name>
<dbReference type="AlphaFoldDB" id="A0A9Q3PZC5"/>
<dbReference type="Proteomes" id="UP000765509">
    <property type="component" value="Unassembled WGS sequence"/>
</dbReference>